<dbReference type="PANTHER" id="PTHR16515:SF21">
    <property type="entry name" value="PR DOMAIN ZINC FINGER PROTEIN 13"/>
    <property type="match status" value="1"/>
</dbReference>
<keyword evidence="3" id="KW-0479">Metal-binding</keyword>
<evidence type="ECO:0000259" key="5">
    <source>
        <dbReference type="PROSITE" id="PS50157"/>
    </source>
</evidence>
<dbReference type="GO" id="GO:0008170">
    <property type="term" value="F:N-methyltransferase activity"/>
    <property type="evidence" value="ECO:0007669"/>
    <property type="project" value="UniProtKB-ARBA"/>
</dbReference>
<evidence type="ECO:0000313" key="7">
    <source>
        <dbReference type="Proteomes" id="UP001177670"/>
    </source>
</evidence>
<feature type="compositionally biased region" description="Low complexity" evidence="4">
    <location>
        <begin position="428"/>
        <end position="441"/>
    </location>
</feature>
<dbReference type="InterPro" id="IPR046341">
    <property type="entry name" value="SET_dom_sf"/>
</dbReference>
<dbReference type="Pfam" id="PF21549">
    <property type="entry name" value="PRDM2_PR"/>
    <property type="match status" value="1"/>
</dbReference>
<evidence type="ECO:0000256" key="4">
    <source>
        <dbReference type="SAM" id="MobiDB-lite"/>
    </source>
</evidence>
<sequence>MESTSAILYPVITENALMIGIKAFEKTLSQSYLSRPKVRAAGHLRKDSLSEVIDVNKLSQKSTSEIQYVEIAETQGRLYCTDSLISTSCWLKIVTIANDYQCSNVLLMTTNRGVILKALKEINPGEPLLMWFAINVQTMMNIPFLKPHNIQGQNRYMCHICDKLFEYPNPLKIHLGLKCSRLENNYFWSMLAKEFDLSLNSNSSKSSFKFKLTRSSQVAPSRTSPTTVQTTSITVSTNNDSPQSSNQISPCSSNSLSSDSLSSQISPNSSTQQTSPRKDIPHRHSAFKPYTNQNRNISPLISNETVLTPYNVQTTVPPISTDIHAAQMETIASNLGKSRQGHLCIYCGKIYSRKYGLKIHIRTHTGYKPLKCKYCFRPFGDPSNLNKHVRLHTDGETPYKCALCGKVLVRRRDLERHLKSRHEENPDTDQTSDTSSDGNDV</sequence>
<feature type="domain" description="C2H2-type" evidence="5">
    <location>
        <begin position="370"/>
        <end position="397"/>
    </location>
</feature>
<organism evidence="6 7">
    <name type="scientific">Melipona bicolor</name>
    <dbReference type="NCBI Taxonomy" id="60889"/>
    <lineage>
        <taxon>Eukaryota</taxon>
        <taxon>Metazoa</taxon>
        <taxon>Ecdysozoa</taxon>
        <taxon>Arthropoda</taxon>
        <taxon>Hexapoda</taxon>
        <taxon>Insecta</taxon>
        <taxon>Pterygota</taxon>
        <taxon>Neoptera</taxon>
        <taxon>Endopterygota</taxon>
        <taxon>Hymenoptera</taxon>
        <taxon>Apocrita</taxon>
        <taxon>Aculeata</taxon>
        <taxon>Apoidea</taxon>
        <taxon>Anthophila</taxon>
        <taxon>Apidae</taxon>
        <taxon>Melipona</taxon>
    </lineage>
</organism>
<reference evidence="6" key="1">
    <citation type="submission" date="2021-10" db="EMBL/GenBank/DDBJ databases">
        <title>Melipona bicolor Genome sequencing and assembly.</title>
        <authorList>
            <person name="Araujo N.S."/>
            <person name="Arias M.C."/>
        </authorList>
    </citation>
    <scope>NUCLEOTIDE SEQUENCE</scope>
    <source>
        <strain evidence="6">USP_2M_L1-L4_2017</strain>
        <tissue evidence="6">Whole body</tissue>
    </source>
</reference>
<dbReference type="AlphaFoldDB" id="A0AA40KTR0"/>
<dbReference type="GO" id="GO:0005634">
    <property type="term" value="C:nucleus"/>
    <property type="evidence" value="ECO:0007669"/>
    <property type="project" value="TreeGrafter"/>
</dbReference>
<dbReference type="GO" id="GO:0008757">
    <property type="term" value="F:S-adenosylmethionine-dependent methyltransferase activity"/>
    <property type="evidence" value="ECO:0007669"/>
    <property type="project" value="UniProtKB-ARBA"/>
</dbReference>
<evidence type="ECO:0000313" key="6">
    <source>
        <dbReference type="EMBL" id="KAK1132341.1"/>
    </source>
</evidence>
<dbReference type="Gene3D" id="3.30.160.60">
    <property type="entry name" value="Classic Zinc Finger"/>
    <property type="match status" value="3"/>
</dbReference>
<keyword evidence="7" id="KW-1185">Reference proteome</keyword>
<name>A0AA40KTR0_9HYME</name>
<comment type="caution">
    <text evidence="6">The sequence shown here is derived from an EMBL/GenBank/DDBJ whole genome shotgun (WGS) entry which is preliminary data.</text>
</comment>
<dbReference type="EMBL" id="JAHYIQ010000005">
    <property type="protein sequence ID" value="KAK1132341.1"/>
    <property type="molecule type" value="Genomic_DNA"/>
</dbReference>
<dbReference type="Proteomes" id="UP001177670">
    <property type="component" value="Unassembled WGS sequence"/>
</dbReference>
<keyword evidence="3" id="KW-0863">Zinc-finger</keyword>
<keyword evidence="1" id="KW-0805">Transcription regulation</keyword>
<dbReference type="PROSITE" id="PS00028">
    <property type="entry name" value="ZINC_FINGER_C2H2_1"/>
    <property type="match status" value="3"/>
</dbReference>
<dbReference type="Gene3D" id="2.170.270.10">
    <property type="entry name" value="SET domain"/>
    <property type="match status" value="1"/>
</dbReference>
<accession>A0AA40KTR0</accession>
<dbReference type="Pfam" id="PF00096">
    <property type="entry name" value="zf-C2H2"/>
    <property type="match status" value="3"/>
</dbReference>
<dbReference type="GO" id="GO:0008270">
    <property type="term" value="F:zinc ion binding"/>
    <property type="evidence" value="ECO:0007669"/>
    <property type="project" value="UniProtKB-KW"/>
</dbReference>
<feature type="region of interest" description="Disordered" evidence="4">
    <location>
        <begin position="417"/>
        <end position="441"/>
    </location>
</feature>
<keyword evidence="2" id="KW-0804">Transcription</keyword>
<proteinExistence type="predicted"/>
<keyword evidence="3" id="KW-0862">Zinc</keyword>
<gene>
    <name evidence="6" type="ORF">K0M31_016449</name>
</gene>
<protein>
    <recommendedName>
        <fullName evidence="5">C2H2-type domain-containing protein</fullName>
    </recommendedName>
</protein>
<evidence type="ECO:0000256" key="1">
    <source>
        <dbReference type="ARBA" id="ARBA00023015"/>
    </source>
</evidence>
<feature type="domain" description="C2H2-type" evidence="5">
    <location>
        <begin position="342"/>
        <end position="369"/>
    </location>
</feature>
<evidence type="ECO:0000256" key="2">
    <source>
        <dbReference type="ARBA" id="ARBA00023163"/>
    </source>
</evidence>
<dbReference type="GO" id="GO:0010468">
    <property type="term" value="P:regulation of gene expression"/>
    <property type="evidence" value="ECO:0007669"/>
    <property type="project" value="TreeGrafter"/>
</dbReference>
<dbReference type="PROSITE" id="PS50157">
    <property type="entry name" value="ZINC_FINGER_C2H2_2"/>
    <property type="match status" value="3"/>
</dbReference>
<feature type="compositionally biased region" description="Low complexity" evidence="4">
    <location>
        <begin position="220"/>
        <end position="275"/>
    </location>
</feature>
<dbReference type="PANTHER" id="PTHR16515">
    <property type="entry name" value="PR DOMAIN ZINC FINGER PROTEIN"/>
    <property type="match status" value="1"/>
</dbReference>
<dbReference type="FunFam" id="3.30.160.60:FF:000616">
    <property type="entry name" value="PR domain zinc finger protein 13"/>
    <property type="match status" value="1"/>
</dbReference>
<dbReference type="SUPFAM" id="SSF57667">
    <property type="entry name" value="beta-beta-alpha zinc fingers"/>
    <property type="match status" value="2"/>
</dbReference>
<feature type="region of interest" description="Disordered" evidence="4">
    <location>
        <begin position="214"/>
        <end position="296"/>
    </location>
</feature>
<dbReference type="InterPro" id="IPR050331">
    <property type="entry name" value="Zinc_finger"/>
</dbReference>
<dbReference type="InterPro" id="IPR013087">
    <property type="entry name" value="Znf_C2H2_type"/>
</dbReference>
<dbReference type="GO" id="GO:0008276">
    <property type="term" value="F:protein methyltransferase activity"/>
    <property type="evidence" value="ECO:0007669"/>
    <property type="project" value="UniProtKB-ARBA"/>
</dbReference>
<evidence type="ECO:0000256" key="3">
    <source>
        <dbReference type="PROSITE-ProRule" id="PRU00042"/>
    </source>
</evidence>
<feature type="domain" description="C2H2-type" evidence="5">
    <location>
        <begin position="399"/>
        <end position="426"/>
    </location>
</feature>
<dbReference type="SMART" id="SM00355">
    <property type="entry name" value="ZnF_C2H2"/>
    <property type="match status" value="4"/>
</dbReference>
<dbReference type="InterPro" id="IPR001214">
    <property type="entry name" value="SET_dom"/>
</dbReference>
<dbReference type="InterPro" id="IPR036236">
    <property type="entry name" value="Znf_C2H2_sf"/>
</dbReference>